<dbReference type="InterPro" id="IPR003591">
    <property type="entry name" value="Leu-rich_rpt_typical-subtyp"/>
</dbReference>
<reference evidence="5" key="1">
    <citation type="journal article" date="2022" name="Phytopathology">
        <title>Whole genome sequencing-based tracing of a 2022 introduction and outbreak of Xanthomonas hortorum pv. pelargonii.</title>
        <authorList>
            <person name="Iruegas Bocardo F."/>
            <person name="Weisberg A.J."/>
            <person name="Riutta E.R."/>
            <person name="Kilday K.B."/>
            <person name="Bonkowski J.C."/>
            <person name="Creswell T.C."/>
            <person name="Daughtrey M."/>
            <person name="Rane K.K."/>
            <person name="Grunwald N.J."/>
            <person name="Chang J.H."/>
            <person name="Putnam M."/>
        </authorList>
    </citation>
    <scope>NUCLEOTIDE SEQUENCE</scope>
    <source>
        <strain evidence="5">22-338</strain>
    </source>
</reference>
<evidence type="ECO:0000256" key="3">
    <source>
        <dbReference type="SAM" id="MobiDB-lite"/>
    </source>
</evidence>
<dbReference type="SUPFAM" id="SSF52058">
    <property type="entry name" value="L domain-like"/>
    <property type="match status" value="1"/>
</dbReference>
<accession>A0A9X4H4Z2</accession>
<evidence type="ECO:0000313" key="6">
    <source>
        <dbReference type="Proteomes" id="UP001140230"/>
    </source>
</evidence>
<feature type="region of interest" description="Disordered" evidence="3">
    <location>
        <begin position="1"/>
        <end position="93"/>
    </location>
</feature>
<dbReference type="AlphaFoldDB" id="A0A9X4H4Z2"/>
<comment type="caution">
    <text evidence="5">The sequence shown here is derived from an EMBL/GenBank/DDBJ whole genome shotgun (WGS) entry which is preliminary data.</text>
</comment>
<sequence length="623" mass="69804">MPRINGSRPTEVPTDNQQDTKSRTHAAQNQQAGLPRNPQRSAGLLSGLARLVPRQNRRRDATSSGRDATSSQQGVSDVRHDPGGSGGHWALDDVSEDVFPPHVLPQLAPDEQMRFHAAETASPHIMAPPLRTGGPTLRRSTQVQPYESVLSQWRQQCEAELSRWSNAWNLSSAAVQGMVRDPHAALDLTKKVLARAASPDRSSLVVTNYPLPCLPEQMFHLAHLQHMSISNAGLMELPESISHLANLRSLALHGNPIGELPASISGLGQLENLSIRYCPNLSELPKDLAIRNVDNRREGLVKLRQLELSHTRIRSLPKSLRYLKDLEKIRVTSSPLTAIDKDIHLLPNLQELDLHRCTHLREYPSISRGRPPLKKLILRGCSNLRTLPADIHKLNHLQELDLRGCSSLHSLPRTISLLPAACTIRVPAHLREQLNQLRAEATRQQRAEATRQQDAEKILNTAYALLEAIQEERNPFVEGAPPFTPEQRPAGAPTKLGQVPALRKMLAESRNPVFMTKLKDYAERQRTAAYARAQTQDELEAAPQMEWREVMSSHLGPHTEKDSDGVEKQIENFTEDSQINIFNLSKAVQMWKIREMLFLDDPTNWNIFPEILLYLPPEDAGSH</sequence>
<dbReference type="Proteomes" id="UP001140230">
    <property type="component" value="Unassembled WGS sequence"/>
</dbReference>
<dbReference type="RefSeq" id="WP_146094678.1">
    <property type="nucleotide sequence ID" value="NZ_CP168173.1"/>
</dbReference>
<keyword evidence="2" id="KW-0677">Repeat</keyword>
<proteinExistence type="predicted"/>
<name>A0A9X4H4Z2_9XANT</name>
<dbReference type="GO" id="GO:0005737">
    <property type="term" value="C:cytoplasm"/>
    <property type="evidence" value="ECO:0007669"/>
    <property type="project" value="TreeGrafter"/>
</dbReference>
<feature type="compositionally biased region" description="Polar residues" evidence="3">
    <location>
        <begin position="13"/>
        <end position="32"/>
    </location>
</feature>
<feature type="compositionally biased region" description="Polar residues" evidence="3">
    <location>
        <begin position="62"/>
        <end position="75"/>
    </location>
</feature>
<dbReference type="SMART" id="SM00369">
    <property type="entry name" value="LRR_TYP"/>
    <property type="match status" value="5"/>
</dbReference>
<keyword evidence="1" id="KW-0433">Leucine-rich repeat</keyword>
<dbReference type="InterPro" id="IPR032675">
    <property type="entry name" value="LRR_dom_sf"/>
</dbReference>
<dbReference type="EMBL" id="JANWTP010000025">
    <property type="protein sequence ID" value="MDC8638068.1"/>
    <property type="molecule type" value="Genomic_DNA"/>
</dbReference>
<evidence type="ECO:0000256" key="2">
    <source>
        <dbReference type="ARBA" id="ARBA00022737"/>
    </source>
</evidence>
<evidence type="ECO:0000256" key="1">
    <source>
        <dbReference type="ARBA" id="ARBA00022614"/>
    </source>
</evidence>
<feature type="domain" description="Type III effector Xcv3220-like C-terminal" evidence="4">
    <location>
        <begin position="448"/>
        <end position="614"/>
    </location>
</feature>
<dbReference type="PANTHER" id="PTHR48051">
    <property type="match status" value="1"/>
</dbReference>
<evidence type="ECO:0000313" key="5">
    <source>
        <dbReference type="EMBL" id="MDC8638068.1"/>
    </source>
</evidence>
<gene>
    <name evidence="5" type="ORF">NY667_09570</name>
</gene>
<organism evidence="5 6">
    <name type="scientific">Xanthomonas hortorum pv. hederae</name>
    <dbReference type="NCBI Taxonomy" id="453603"/>
    <lineage>
        <taxon>Bacteria</taxon>
        <taxon>Pseudomonadati</taxon>
        <taxon>Pseudomonadota</taxon>
        <taxon>Gammaproteobacteria</taxon>
        <taxon>Lysobacterales</taxon>
        <taxon>Lysobacteraceae</taxon>
        <taxon>Xanthomonas</taxon>
    </lineage>
</organism>
<evidence type="ECO:0000259" key="4">
    <source>
        <dbReference type="Pfam" id="PF20817"/>
    </source>
</evidence>
<dbReference type="InterPro" id="IPR050216">
    <property type="entry name" value="LRR_domain-containing"/>
</dbReference>
<dbReference type="PANTHER" id="PTHR48051:SF1">
    <property type="entry name" value="RAS SUPPRESSOR PROTEIN 1"/>
    <property type="match status" value="1"/>
</dbReference>
<dbReference type="InterPro" id="IPR048490">
    <property type="entry name" value="XopL_C"/>
</dbReference>
<dbReference type="Gene3D" id="3.80.10.10">
    <property type="entry name" value="Ribonuclease Inhibitor"/>
    <property type="match status" value="1"/>
</dbReference>
<reference evidence="5" key="2">
    <citation type="submission" date="2022-08" db="EMBL/GenBank/DDBJ databases">
        <authorList>
            <person name="Iruegas-Bocardo F."/>
            <person name="Weisberg A.J."/>
            <person name="Riutta E.R."/>
            <person name="Kilday K."/>
            <person name="Bonkowski J.C."/>
            <person name="Creswell T."/>
            <person name="Daughtrey M.L."/>
            <person name="Rane K."/>
            <person name="Grunwald N.J."/>
            <person name="Chang J.H."/>
            <person name="Putnam M.L."/>
        </authorList>
    </citation>
    <scope>NUCLEOTIDE SEQUENCE</scope>
    <source>
        <strain evidence="5">22-338</strain>
    </source>
</reference>
<dbReference type="Pfam" id="PF20817">
    <property type="entry name" value="XopL_C"/>
    <property type="match status" value="1"/>
</dbReference>
<protein>
    <recommendedName>
        <fullName evidence="4">Type III effector Xcv3220-like C-terminal domain-containing protein</fullName>
    </recommendedName>
</protein>